<dbReference type="AlphaFoldDB" id="A0A3N2C8B8"/>
<keyword evidence="4" id="KW-0235">DNA replication</keyword>
<dbReference type="Proteomes" id="UP000266915">
    <property type="component" value="Unassembled WGS sequence"/>
</dbReference>
<name>A0A3N2C8B8_9MICO</name>
<evidence type="ECO:0000256" key="9">
    <source>
        <dbReference type="ARBA" id="ARBA00023204"/>
    </source>
</evidence>
<comment type="catalytic activity">
    <reaction evidence="10">
        <text>8-oxo-dGTP + H2O = 8-oxo-dGMP + diphosphate + H(+)</text>
        <dbReference type="Rhea" id="RHEA:31575"/>
        <dbReference type="ChEBI" id="CHEBI:15377"/>
        <dbReference type="ChEBI" id="CHEBI:15378"/>
        <dbReference type="ChEBI" id="CHEBI:33019"/>
        <dbReference type="ChEBI" id="CHEBI:63224"/>
        <dbReference type="ChEBI" id="CHEBI:77896"/>
        <dbReference type="EC" id="3.6.1.55"/>
    </reaction>
</comment>
<protein>
    <recommendedName>
        <fullName evidence="11">8-oxo-dGTP diphosphatase</fullName>
        <ecNumber evidence="11">3.6.1.55</ecNumber>
    </recommendedName>
</protein>
<evidence type="ECO:0000256" key="7">
    <source>
        <dbReference type="ARBA" id="ARBA00022801"/>
    </source>
</evidence>
<dbReference type="CDD" id="cd03425">
    <property type="entry name" value="NUDIX_MutT_NudA_like"/>
    <property type="match status" value="1"/>
</dbReference>
<comment type="caution">
    <text evidence="14">The sequence shown here is derived from an EMBL/GenBank/DDBJ whole genome shotgun (WGS) entry which is preliminary data.</text>
</comment>
<evidence type="ECO:0000313" key="15">
    <source>
        <dbReference type="Proteomes" id="UP000266915"/>
    </source>
</evidence>
<dbReference type="GO" id="GO:0006281">
    <property type="term" value="P:DNA repair"/>
    <property type="evidence" value="ECO:0007669"/>
    <property type="project" value="UniProtKB-KW"/>
</dbReference>
<dbReference type="PRINTS" id="PR00502">
    <property type="entry name" value="NUDIXFAMILY"/>
</dbReference>
<evidence type="ECO:0000259" key="13">
    <source>
        <dbReference type="PROSITE" id="PS51462"/>
    </source>
</evidence>
<gene>
    <name evidence="14" type="ORF">EDD42_3868</name>
</gene>
<dbReference type="GO" id="GO:0044715">
    <property type="term" value="F:8-oxo-dGDP phosphatase activity"/>
    <property type="evidence" value="ECO:0007669"/>
    <property type="project" value="TreeGrafter"/>
</dbReference>
<keyword evidence="6" id="KW-0227">DNA damage</keyword>
<dbReference type="Gene3D" id="3.90.79.10">
    <property type="entry name" value="Nucleoside Triphosphate Pyrophosphohydrolase"/>
    <property type="match status" value="1"/>
</dbReference>
<dbReference type="PROSITE" id="PS00893">
    <property type="entry name" value="NUDIX_BOX"/>
    <property type="match status" value="1"/>
</dbReference>
<evidence type="ECO:0000256" key="12">
    <source>
        <dbReference type="RuleBase" id="RU003476"/>
    </source>
</evidence>
<evidence type="ECO:0000256" key="1">
    <source>
        <dbReference type="ARBA" id="ARBA00001946"/>
    </source>
</evidence>
<dbReference type="GO" id="GO:0035539">
    <property type="term" value="F:8-oxo-7,8-dihydrodeoxyguanosine triphosphate pyrophosphatase activity"/>
    <property type="evidence" value="ECO:0007669"/>
    <property type="project" value="UniProtKB-EC"/>
</dbReference>
<dbReference type="InterPro" id="IPR020476">
    <property type="entry name" value="Nudix_hydrolase"/>
</dbReference>
<dbReference type="GO" id="GO:0008413">
    <property type="term" value="F:8-oxo-7,8-dihydroguanosine triphosphate pyrophosphatase activity"/>
    <property type="evidence" value="ECO:0007669"/>
    <property type="project" value="TreeGrafter"/>
</dbReference>
<keyword evidence="8" id="KW-0460">Magnesium</keyword>
<dbReference type="SUPFAM" id="SSF55811">
    <property type="entry name" value="Nudix"/>
    <property type="match status" value="1"/>
</dbReference>
<sequence>MTTTIQVVAGVASQGDTVLACRRAPGRASGGLWEFPGGKVEPGERPQDALTRELYEELDADVSVGALLDRSTVPVGDLVIDLACYEVTFRGTVPTHSTDHDELRWVTRQQLGELDWATPDLPMVRRLTTS</sequence>
<dbReference type="InterPro" id="IPR015797">
    <property type="entry name" value="NUDIX_hydrolase-like_dom_sf"/>
</dbReference>
<keyword evidence="5" id="KW-0479">Metal-binding</keyword>
<dbReference type="PROSITE" id="PS51462">
    <property type="entry name" value="NUDIX"/>
    <property type="match status" value="1"/>
</dbReference>
<dbReference type="GO" id="GO:0006260">
    <property type="term" value="P:DNA replication"/>
    <property type="evidence" value="ECO:0007669"/>
    <property type="project" value="UniProtKB-KW"/>
</dbReference>
<dbReference type="InterPro" id="IPR000086">
    <property type="entry name" value="NUDIX_hydrolase_dom"/>
</dbReference>
<reference evidence="14 15" key="1">
    <citation type="submission" date="2018-11" db="EMBL/GenBank/DDBJ databases">
        <title>Sequencing the genomes of 1000 actinobacteria strains.</title>
        <authorList>
            <person name="Klenk H.-P."/>
        </authorList>
    </citation>
    <scope>NUCLEOTIDE SEQUENCE [LARGE SCALE GENOMIC DNA]</scope>
    <source>
        <strain evidence="14 15">DSM 14012</strain>
    </source>
</reference>
<organism evidence="14 15">
    <name type="scientific">Plantibacter flavus</name>
    <dbReference type="NCBI Taxonomy" id="150123"/>
    <lineage>
        <taxon>Bacteria</taxon>
        <taxon>Bacillati</taxon>
        <taxon>Actinomycetota</taxon>
        <taxon>Actinomycetes</taxon>
        <taxon>Micrococcales</taxon>
        <taxon>Microbacteriaceae</taxon>
        <taxon>Plantibacter</taxon>
    </lineage>
</organism>
<dbReference type="Pfam" id="PF00293">
    <property type="entry name" value="NUDIX"/>
    <property type="match status" value="1"/>
</dbReference>
<feature type="domain" description="Nudix hydrolase" evidence="13">
    <location>
        <begin position="3"/>
        <end position="128"/>
    </location>
</feature>
<dbReference type="PANTHER" id="PTHR47707:SF1">
    <property type="entry name" value="NUDIX HYDROLASE FAMILY PROTEIN"/>
    <property type="match status" value="1"/>
</dbReference>
<dbReference type="EMBL" id="RKHL01000001">
    <property type="protein sequence ID" value="ROR83751.1"/>
    <property type="molecule type" value="Genomic_DNA"/>
</dbReference>
<evidence type="ECO:0000256" key="2">
    <source>
        <dbReference type="ARBA" id="ARBA00005582"/>
    </source>
</evidence>
<evidence type="ECO:0000256" key="3">
    <source>
        <dbReference type="ARBA" id="ARBA00022457"/>
    </source>
</evidence>
<evidence type="ECO:0000256" key="11">
    <source>
        <dbReference type="ARBA" id="ARBA00038905"/>
    </source>
</evidence>
<keyword evidence="9" id="KW-0234">DNA repair</keyword>
<comment type="cofactor">
    <cofactor evidence="1">
        <name>Mg(2+)</name>
        <dbReference type="ChEBI" id="CHEBI:18420"/>
    </cofactor>
</comment>
<evidence type="ECO:0000256" key="4">
    <source>
        <dbReference type="ARBA" id="ARBA00022705"/>
    </source>
</evidence>
<dbReference type="InterPro" id="IPR020084">
    <property type="entry name" value="NUDIX_hydrolase_CS"/>
</dbReference>
<proteinExistence type="inferred from homology"/>
<dbReference type="EC" id="3.6.1.55" evidence="11"/>
<evidence type="ECO:0000256" key="10">
    <source>
        <dbReference type="ARBA" id="ARBA00035861"/>
    </source>
</evidence>
<dbReference type="PANTHER" id="PTHR47707">
    <property type="entry name" value="8-OXO-DGTP DIPHOSPHATASE"/>
    <property type="match status" value="1"/>
</dbReference>
<evidence type="ECO:0000256" key="8">
    <source>
        <dbReference type="ARBA" id="ARBA00022842"/>
    </source>
</evidence>
<evidence type="ECO:0000256" key="6">
    <source>
        <dbReference type="ARBA" id="ARBA00022763"/>
    </source>
</evidence>
<accession>A0A3N2C8B8</accession>
<keyword evidence="7 12" id="KW-0378">Hydrolase</keyword>
<dbReference type="InterPro" id="IPR047127">
    <property type="entry name" value="MutT-like"/>
</dbReference>
<keyword evidence="15" id="KW-1185">Reference proteome</keyword>
<evidence type="ECO:0000256" key="5">
    <source>
        <dbReference type="ARBA" id="ARBA00022723"/>
    </source>
</evidence>
<dbReference type="RefSeq" id="WP_085511523.1">
    <property type="nucleotide sequence ID" value="NZ_FXAP01000002.1"/>
</dbReference>
<dbReference type="GO" id="GO:0046872">
    <property type="term" value="F:metal ion binding"/>
    <property type="evidence" value="ECO:0007669"/>
    <property type="project" value="UniProtKB-KW"/>
</dbReference>
<dbReference type="GO" id="GO:0044716">
    <property type="term" value="F:8-oxo-GDP phosphatase activity"/>
    <property type="evidence" value="ECO:0007669"/>
    <property type="project" value="TreeGrafter"/>
</dbReference>
<evidence type="ECO:0000313" key="14">
    <source>
        <dbReference type="EMBL" id="ROR83751.1"/>
    </source>
</evidence>
<keyword evidence="3" id="KW-0515">Mutator protein</keyword>
<comment type="similarity">
    <text evidence="2 12">Belongs to the Nudix hydrolase family.</text>
</comment>